<gene>
    <name evidence="1" type="ORF">MCOS_LOCUS5867</name>
</gene>
<keyword evidence="2" id="KW-1185">Reference proteome</keyword>
<name>A0A0R3UFH0_MESCO</name>
<accession>A0A0R3UFH0</accession>
<dbReference type="EMBL" id="UXSR01005219">
    <property type="protein sequence ID" value="VDD79864.1"/>
    <property type="molecule type" value="Genomic_DNA"/>
</dbReference>
<reference evidence="3" key="1">
    <citation type="submission" date="2017-02" db="UniProtKB">
        <authorList>
            <consortium name="WormBaseParasite"/>
        </authorList>
    </citation>
    <scope>IDENTIFICATION</scope>
</reference>
<protein>
    <submittedName>
        <fullName evidence="3">FHA domain-containing protein</fullName>
    </submittedName>
</protein>
<dbReference type="WBParaSite" id="MCOS_0000586601-mRNA-1">
    <property type="protein sequence ID" value="MCOS_0000586601-mRNA-1"/>
    <property type="gene ID" value="MCOS_0000586601"/>
</dbReference>
<dbReference type="Proteomes" id="UP000267029">
    <property type="component" value="Unassembled WGS sequence"/>
</dbReference>
<proteinExistence type="predicted"/>
<sequence length="78" mass="8699">MSVNYTKAGDEGETRTLPTVVVGKKHRSRPRELEFSHVLLMCYAKQGTVFIDGEKPAARVNLDQAPLKHSACMHTMVD</sequence>
<organism evidence="3">
    <name type="scientific">Mesocestoides corti</name>
    <name type="common">Flatworm</name>
    <dbReference type="NCBI Taxonomy" id="53468"/>
    <lineage>
        <taxon>Eukaryota</taxon>
        <taxon>Metazoa</taxon>
        <taxon>Spiralia</taxon>
        <taxon>Lophotrochozoa</taxon>
        <taxon>Platyhelminthes</taxon>
        <taxon>Cestoda</taxon>
        <taxon>Eucestoda</taxon>
        <taxon>Cyclophyllidea</taxon>
        <taxon>Mesocestoididae</taxon>
        <taxon>Mesocestoides</taxon>
    </lineage>
</organism>
<evidence type="ECO:0000313" key="2">
    <source>
        <dbReference type="Proteomes" id="UP000267029"/>
    </source>
</evidence>
<reference evidence="1 2" key="2">
    <citation type="submission" date="2018-10" db="EMBL/GenBank/DDBJ databases">
        <authorList>
            <consortium name="Pathogen Informatics"/>
        </authorList>
    </citation>
    <scope>NUCLEOTIDE SEQUENCE [LARGE SCALE GENOMIC DNA]</scope>
</reference>
<dbReference type="AlphaFoldDB" id="A0A0R3UFH0"/>
<evidence type="ECO:0000313" key="1">
    <source>
        <dbReference type="EMBL" id="VDD79864.1"/>
    </source>
</evidence>
<evidence type="ECO:0000313" key="3">
    <source>
        <dbReference type="WBParaSite" id="MCOS_0000586601-mRNA-1"/>
    </source>
</evidence>